<organism evidence="12 13">
    <name type="scientific">Aegilops tauschii subsp. strangulata</name>
    <name type="common">Goatgrass</name>
    <dbReference type="NCBI Taxonomy" id="200361"/>
    <lineage>
        <taxon>Eukaryota</taxon>
        <taxon>Viridiplantae</taxon>
        <taxon>Streptophyta</taxon>
        <taxon>Embryophyta</taxon>
        <taxon>Tracheophyta</taxon>
        <taxon>Spermatophyta</taxon>
        <taxon>Magnoliopsida</taxon>
        <taxon>Liliopsida</taxon>
        <taxon>Poales</taxon>
        <taxon>Poaceae</taxon>
        <taxon>BOP clade</taxon>
        <taxon>Pooideae</taxon>
        <taxon>Triticodae</taxon>
        <taxon>Triticeae</taxon>
        <taxon>Triticinae</taxon>
        <taxon>Aegilops</taxon>
    </lineage>
</organism>
<keyword evidence="13" id="KW-1185">Reference proteome</keyword>
<reference evidence="12" key="5">
    <citation type="journal article" date="2021" name="G3 (Bethesda)">
        <title>Aegilops tauschii genome assembly Aet v5.0 features greater sequence contiguity and improved annotation.</title>
        <authorList>
            <person name="Wang L."/>
            <person name="Zhu T."/>
            <person name="Rodriguez J.C."/>
            <person name="Deal K.R."/>
            <person name="Dubcovsky J."/>
            <person name="McGuire P.E."/>
            <person name="Lux T."/>
            <person name="Spannagl M."/>
            <person name="Mayer K.F.X."/>
            <person name="Baldrich P."/>
            <person name="Meyers B.C."/>
            <person name="Huo N."/>
            <person name="Gu Y.Q."/>
            <person name="Zhou H."/>
            <person name="Devos K.M."/>
            <person name="Bennetzen J.L."/>
            <person name="Unver T."/>
            <person name="Budak H."/>
            <person name="Gulick P.J."/>
            <person name="Galiba G."/>
            <person name="Kalapos B."/>
            <person name="Nelson D.R."/>
            <person name="Li P."/>
            <person name="You F.M."/>
            <person name="Luo M.C."/>
            <person name="Dvorak J."/>
        </authorList>
    </citation>
    <scope>NUCLEOTIDE SEQUENCE [LARGE SCALE GENOMIC DNA]</scope>
    <source>
        <strain evidence="12">cv. AL8/78</strain>
    </source>
</reference>
<feature type="compositionally biased region" description="Basic residues" evidence="10">
    <location>
        <begin position="24"/>
        <end position="48"/>
    </location>
</feature>
<dbReference type="HAMAP" id="MF_00051">
    <property type="entry name" value="SHMT"/>
    <property type="match status" value="1"/>
</dbReference>
<dbReference type="UniPathway" id="UPA00193"/>
<sequence>MLELSFYLSVDVETSQKAETLVFSKKKKKQKPLQTHAHIKRRRWRRTSPTRYEPTPDFPRAPQPHFVEHRTRMAMAAPHVSHSQPPAGRAALFAHPTTAQNSSPLRLPLGRAAVRPVRLYAVSTDAAPATAAAAMDAVADWGLTPLAEADPEVYDLIEREKRRQRTGIELIASENFTSLAVMEALGSPLTNKYSEGMPGARYYGGNEVIDEVEELCRARALKAFHLDPASWGVNVQPYSGSPANFAAYTGLLQPHERIMGLDLPSGGHLTHGYYTAGGKKISATSIYFSSLPYKVSSDTGYVDYDRLEEKAMDFRPKLIICGGSAYPRDWDYARLRAIADKCGAMLLCDMAHISGLVAAQEATNPFEYSDVVTTTTHKSLRGPRSGMIFYRKGPKPPKKGQPEGALYDYEDKINFAVFPSLQGGPHNHQIAALAVGLKQAMSPGFKAYIQQVKANAVALGNHLMSKGYKMVTDGTENHLVLWDLRPLGLSGNKVEKVCDLSSITLNKNAVFGDSSALAPGGVRIGTPAMTSRGLVEKDFVKIAEYLHQAVVICLNVQKQRGKRYNDFIVDLEKNEDIAELRAEVEKFAIAFEMPGFRVSDMKYKD</sequence>
<keyword evidence="7 9" id="KW-0663">Pyridoxal phosphate</keyword>
<feature type="domain" description="Serine hydroxymethyltransferase-like" evidence="11">
    <location>
        <begin position="146"/>
        <end position="545"/>
    </location>
</feature>
<dbReference type="EnsemblPlants" id="AET1Gv20548400.1">
    <property type="protein sequence ID" value="AET1Gv20548400.1"/>
    <property type="gene ID" value="AET1Gv20548400"/>
</dbReference>
<evidence type="ECO:0000256" key="8">
    <source>
        <dbReference type="ARBA" id="ARBA00059150"/>
    </source>
</evidence>
<reference evidence="13" key="1">
    <citation type="journal article" date="2014" name="Science">
        <title>Ancient hybridizations among the ancestral genomes of bread wheat.</title>
        <authorList>
            <consortium name="International Wheat Genome Sequencing Consortium,"/>
            <person name="Marcussen T."/>
            <person name="Sandve S.R."/>
            <person name="Heier L."/>
            <person name="Spannagl M."/>
            <person name="Pfeifer M."/>
            <person name="Jakobsen K.S."/>
            <person name="Wulff B.B."/>
            <person name="Steuernagel B."/>
            <person name="Mayer K.F."/>
            <person name="Olsen O.A."/>
        </authorList>
    </citation>
    <scope>NUCLEOTIDE SEQUENCE [LARGE SCALE GENOMIC DNA]</scope>
    <source>
        <strain evidence="13">cv. AL8/78</strain>
    </source>
</reference>
<evidence type="ECO:0000256" key="9">
    <source>
        <dbReference type="RuleBase" id="RU000585"/>
    </source>
</evidence>
<keyword evidence="6 9" id="KW-0808">Transferase</keyword>
<dbReference type="Gene3D" id="3.90.1150.10">
    <property type="entry name" value="Aspartate Aminotransferase, domain 1"/>
    <property type="match status" value="1"/>
</dbReference>
<dbReference type="PROSITE" id="PS00096">
    <property type="entry name" value="SHMT"/>
    <property type="match status" value="1"/>
</dbReference>
<evidence type="ECO:0000256" key="10">
    <source>
        <dbReference type="SAM" id="MobiDB-lite"/>
    </source>
</evidence>
<dbReference type="InterPro" id="IPR049943">
    <property type="entry name" value="Ser_HO-MeTrfase-like"/>
</dbReference>
<evidence type="ECO:0000259" key="11">
    <source>
        <dbReference type="Pfam" id="PF00464"/>
    </source>
</evidence>
<dbReference type="PANTHER" id="PTHR11680">
    <property type="entry name" value="SERINE HYDROXYMETHYLTRANSFERASE"/>
    <property type="match status" value="1"/>
</dbReference>
<dbReference type="GO" id="GO:0005739">
    <property type="term" value="C:mitochondrion"/>
    <property type="evidence" value="ECO:0007669"/>
    <property type="project" value="TreeGrafter"/>
</dbReference>
<dbReference type="InterPro" id="IPR001085">
    <property type="entry name" value="Ser_HO-MeTrfase"/>
</dbReference>
<comment type="pathway">
    <text evidence="3 9">One-carbon metabolism; tetrahydrofolate interconversion.</text>
</comment>
<evidence type="ECO:0000256" key="6">
    <source>
        <dbReference type="ARBA" id="ARBA00022679"/>
    </source>
</evidence>
<evidence type="ECO:0000313" key="12">
    <source>
        <dbReference type="EnsemblPlants" id="AET1Gv20548400.1"/>
    </source>
</evidence>
<reference evidence="12" key="4">
    <citation type="submission" date="2019-03" db="UniProtKB">
        <authorList>
            <consortium name="EnsemblPlants"/>
        </authorList>
    </citation>
    <scope>IDENTIFICATION</scope>
</reference>
<evidence type="ECO:0000256" key="2">
    <source>
        <dbReference type="ARBA" id="ARBA00001933"/>
    </source>
</evidence>
<comment type="function">
    <text evidence="8">Catalyzes the interconversion of serine and glycine.</text>
</comment>
<dbReference type="InterPro" id="IPR015421">
    <property type="entry name" value="PyrdxlP-dep_Trfase_major"/>
</dbReference>
<reference evidence="13" key="2">
    <citation type="journal article" date="2017" name="Nat. Plants">
        <title>The Aegilops tauschii genome reveals multiple impacts of transposons.</title>
        <authorList>
            <person name="Zhao G."/>
            <person name="Zou C."/>
            <person name="Li K."/>
            <person name="Wang K."/>
            <person name="Li T."/>
            <person name="Gao L."/>
            <person name="Zhang X."/>
            <person name="Wang H."/>
            <person name="Yang Z."/>
            <person name="Liu X."/>
            <person name="Jiang W."/>
            <person name="Mao L."/>
            <person name="Kong X."/>
            <person name="Jiao Y."/>
            <person name="Jia J."/>
        </authorList>
    </citation>
    <scope>NUCLEOTIDE SEQUENCE [LARGE SCALE GENOMIC DNA]</scope>
    <source>
        <strain evidence="13">cv. AL8/78</strain>
    </source>
</reference>
<dbReference type="GO" id="GO:0035999">
    <property type="term" value="P:tetrahydrofolate interconversion"/>
    <property type="evidence" value="ECO:0007669"/>
    <property type="project" value="UniProtKB-UniPathway"/>
</dbReference>
<reference evidence="12" key="3">
    <citation type="journal article" date="2017" name="Nature">
        <title>Genome sequence of the progenitor of the wheat D genome Aegilops tauschii.</title>
        <authorList>
            <person name="Luo M.C."/>
            <person name="Gu Y.Q."/>
            <person name="Puiu D."/>
            <person name="Wang H."/>
            <person name="Twardziok S.O."/>
            <person name="Deal K.R."/>
            <person name="Huo N."/>
            <person name="Zhu T."/>
            <person name="Wang L."/>
            <person name="Wang Y."/>
            <person name="McGuire P.E."/>
            <person name="Liu S."/>
            <person name="Long H."/>
            <person name="Ramasamy R.K."/>
            <person name="Rodriguez J.C."/>
            <person name="Van S.L."/>
            <person name="Yuan L."/>
            <person name="Wang Z."/>
            <person name="Xia Z."/>
            <person name="Xiao L."/>
            <person name="Anderson O.D."/>
            <person name="Ouyang S."/>
            <person name="Liang Y."/>
            <person name="Zimin A.V."/>
            <person name="Pertea G."/>
            <person name="Qi P."/>
            <person name="Bennetzen J.L."/>
            <person name="Dai X."/>
            <person name="Dawson M.W."/>
            <person name="Muller H.G."/>
            <person name="Kugler K."/>
            <person name="Rivarola-Duarte L."/>
            <person name="Spannagl M."/>
            <person name="Mayer K.F.X."/>
            <person name="Lu F.H."/>
            <person name="Bevan M.W."/>
            <person name="Leroy P."/>
            <person name="Li P."/>
            <person name="You F.M."/>
            <person name="Sun Q."/>
            <person name="Liu Z."/>
            <person name="Lyons E."/>
            <person name="Wicker T."/>
            <person name="Salzberg S.L."/>
            <person name="Devos K.M."/>
            <person name="Dvorak J."/>
        </authorList>
    </citation>
    <scope>NUCLEOTIDE SEQUENCE [LARGE SCALE GENOMIC DNA]</scope>
    <source>
        <strain evidence="12">cv. AL8/78</strain>
    </source>
</reference>
<dbReference type="Proteomes" id="UP000015105">
    <property type="component" value="Chromosome 1D"/>
</dbReference>
<dbReference type="STRING" id="200361.A0A452YVS5"/>
<comment type="function">
    <text evidence="9">Interconversion of serine and glycine.</text>
</comment>
<dbReference type="GO" id="GO:0004372">
    <property type="term" value="F:glycine hydroxymethyltransferase activity"/>
    <property type="evidence" value="ECO:0007669"/>
    <property type="project" value="UniProtKB-EC"/>
</dbReference>
<dbReference type="GO" id="GO:0030170">
    <property type="term" value="F:pyridoxal phosphate binding"/>
    <property type="evidence" value="ECO:0007669"/>
    <property type="project" value="InterPro"/>
</dbReference>
<dbReference type="InterPro" id="IPR015422">
    <property type="entry name" value="PyrdxlP-dep_Trfase_small"/>
</dbReference>
<dbReference type="NCBIfam" id="NF000586">
    <property type="entry name" value="PRK00011.1"/>
    <property type="match status" value="1"/>
</dbReference>
<dbReference type="InterPro" id="IPR039429">
    <property type="entry name" value="SHMT-like_dom"/>
</dbReference>
<name>A0A452YVS5_AEGTS</name>
<dbReference type="SUPFAM" id="SSF53383">
    <property type="entry name" value="PLP-dependent transferases"/>
    <property type="match status" value="1"/>
</dbReference>
<evidence type="ECO:0000256" key="4">
    <source>
        <dbReference type="ARBA" id="ARBA00006376"/>
    </source>
</evidence>
<dbReference type="CDD" id="cd00378">
    <property type="entry name" value="SHMT"/>
    <property type="match status" value="1"/>
</dbReference>
<dbReference type="Pfam" id="PF00464">
    <property type="entry name" value="SHMT"/>
    <property type="match status" value="1"/>
</dbReference>
<dbReference type="InterPro" id="IPR019798">
    <property type="entry name" value="Ser_HO-MeTrfase_PLP_BS"/>
</dbReference>
<dbReference type="EC" id="2.1.2.1" evidence="9"/>
<proteinExistence type="inferred from homology"/>
<dbReference type="AlphaFoldDB" id="A0A452YVS5"/>
<accession>A0A452YVS5</accession>
<comment type="cofactor">
    <cofactor evidence="2 9">
        <name>pyridoxal 5'-phosphate</name>
        <dbReference type="ChEBI" id="CHEBI:597326"/>
    </cofactor>
</comment>
<evidence type="ECO:0000256" key="7">
    <source>
        <dbReference type="ARBA" id="ARBA00022898"/>
    </source>
</evidence>
<protein>
    <recommendedName>
        <fullName evidence="9">Serine hydroxymethyltransferase</fullName>
        <ecNumber evidence="9">2.1.2.1</ecNumber>
    </recommendedName>
</protein>
<dbReference type="Gene3D" id="3.40.640.10">
    <property type="entry name" value="Type I PLP-dependent aspartate aminotransferase-like (Major domain)"/>
    <property type="match status" value="1"/>
</dbReference>
<evidence type="ECO:0000256" key="3">
    <source>
        <dbReference type="ARBA" id="ARBA00004777"/>
    </source>
</evidence>
<dbReference type="FunFam" id="3.40.640.10:FF:000097">
    <property type="entry name" value="Serine hydroxymethyltransferase"/>
    <property type="match status" value="1"/>
</dbReference>
<comment type="similarity">
    <text evidence="4 9">Belongs to the SHMT family.</text>
</comment>
<feature type="region of interest" description="Disordered" evidence="10">
    <location>
        <begin position="23"/>
        <end position="63"/>
    </location>
</feature>
<dbReference type="Gramene" id="AET1Gv20548400.1">
    <property type="protein sequence ID" value="AET1Gv20548400.1"/>
    <property type="gene ID" value="AET1Gv20548400"/>
</dbReference>
<dbReference type="GO" id="GO:0019264">
    <property type="term" value="P:glycine biosynthetic process from serine"/>
    <property type="evidence" value="ECO:0007669"/>
    <property type="project" value="InterPro"/>
</dbReference>
<evidence type="ECO:0000256" key="5">
    <source>
        <dbReference type="ARBA" id="ARBA00022563"/>
    </source>
</evidence>
<keyword evidence="5 9" id="KW-0554">One-carbon metabolism</keyword>
<evidence type="ECO:0000256" key="1">
    <source>
        <dbReference type="ARBA" id="ARBA00001528"/>
    </source>
</evidence>
<evidence type="ECO:0000313" key="13">
    <source>
        <dbReference type="Proteomes" id="UP000015105"/>
    </source>
</evidence>
<dbReference type="InterPro" id="IPR015424">
    <property type="entry name" value="PyrdxlP-dep_Trfase"/>
</dbReference>
<dbReference type="PANTHER" id="PTHR11680:SF11">
    <property type="entry name" value="SERINE HYDROXYMETHYLTRANSFERASE"/>
    <property type="match status" value="1"/>
</dbReference>
<comment type="catalytic activity">
    <reaction evidence="1 9">
        <text>(6R)-5,10-methylene-5,6,7,8-tetrahydrofolate + glycine + H2O = (6S)-5,6,7,8-tetrahydrofolate + L-serine</text>
        <dbReference type="Rhea" id="RHEA:15481"/>
        <dbReference type="ChEBI" id="CHEBI:15377"/>
        <dbReference type="ChEBI" id="CHEBI:15636"/>
        <dbReference type="ChEBI" id="CHEBI:33384"/>
        <dbReference type="ChEBI" id="CHEBI:57305"/>
        <dbReference type="ChEBI" id="CHEBI:57453"/>
        <dbReference type="EC" id="2.1.2.1"/>
    </reaction>
</comment>